<dbReference type="InterPro" id="IPR039034">
    <property type="entry name" value="INPP4"/>
</dbReference>
<dbReference type="PANTHER" id="PTHR12187:SF3">
    <property type="entry name" value="INOSITOL POLYPHOSPHATE 4-PHOSPHATASE TYPE II"/>
    <property type="match status" value="1"/>
</dbReference>
<reference evidence="3 4" key="1">
    <citation type="submission" date="2024-04" db="EMBL/GenBank/DDBJ databases">
        <authorList>
            <person name="Waldvogel A.-M."/>
            <person name="Schoenle A."/>
        </authorList>
    </citation>
    <scope>NUCLEOTIDE SEQUENCE [LARGE SCALE GENOMIC DNA]</scope>
</reference>
<evidence type="ECO:0000256" key="2">
    <source>
        <dbReference type="ARBA" id="ARBA00023098"/>
    </source>
</evidence>
<dbReference type="Proteomes" id="UP001497482">
    <property type="component" value="Chromosome 3"/>
</dbReference>
<evidence type="ECO:0000313" key="4">
    <source>
        <dbReference type="Proteomes" id="UP001497482"/>
    </source>
</evidence>
<evidence type="ECO:0000256" key="1">
    <source>
        <dbReference type="ARBA" id="ARBA00022801"/>
    </source>
</evidence>
<accession>A0AAV2LLH0</accession>
<name>A0AAV2LLH0_KNICA</name>
<sequence>MRSCLSSRVSHGSADGVCAAGTVVVSRLKMGEMEEVDVDHITTDTSSQKCPLVCESASHVCLDRETNPLSGPVFKNPVCKVYRFQTADSKWMLVREQMEECTLSLSIPRQLISLYIQEDMLRPSQSKVNPAYYEWMMS</sequence>
<dbReference type="GO" id="GO:0016316">
    <property type="term" value="F:phosphatidylinositol-3,4-bisphosphate 4-phosphatase activity"/>
    <property type="evidence" value="ECO:0007669"/>
    <property type="project" value="InterPro"/>
</dbReference>
<dbReference type="GO" id="GO:0005737">
    <property type="term" value="C:cytoplasm"/>
    <property type="evidence" value="ECO:0007669"/>
    <property type="project" value="TreeGrafter"/>
</dbReference>
<keyword evidence="2" id="KW-0443">Lipid metabolism</keyword>
<evidence type="ECO:0000313" key="3">
    <source>
        <dbReference type="EMBL" id="CAL1601087.1"/>
    </source>
</evidence>
<gene>
    <name evidence="3" type="ORF">KC01_LOCUS29118</name>
</gene>
<keyword evidence="1" id="KW-0378">Hydrolase</keyword>
<dbReference type="EMBL" id="OZ035825">
    <property type="protein sequence ID" value="CAL1601087.1"/>
    <property type="molecule type" value="Genomic_DNA"/>
</dbReference>
<dbReference type="AlphaFoldDB" id="A0AAV2LLH0"/>
<protein>
    <submittedName>
        <fullName evidence="3">Uncharacterized protein</fullName>
    </submittedName>
</protein>
<dbReference type="PANTHER" id="PTHR12187">
    <property type="entry name" value="AGAP000124-PA"/>
    <property type="match status" value="1"/>
</dbReference>
<keyword evidence="4" id="KW-1185">Reference proteome</keyword>
<organism evidence="3 4">
    <name type="scientific">Knipowitschia caucasica</name>
    <name type="common">Caucasian dwarf goby</name>
    <name type="synonym">Pomatoschistus caucasicus</name>
    <dbReference type="NCBI Taxonomy" id="637954"/>
    <lineage>
        <taxon>Eukaryota</taxon>
        <taxon>Metazoa</taxon>
        <taxon>Chordata</taxon>
        <taxon>Craniata</taxon>
        <taxon>Vertebrata</taxon>
        <taxon>Euteleostomi</taxon>
        <taxon>Actinopterygii</taxon>
        <taxon>Neopterygii</taxon>
        <taxon>Teleostei</taxon>
        <taxon>Neoteleostei</taxon>
        <taxon>Acanthomorphata</taxon>
        <taxon>Gobiaria</taxon>
        <taxon>Gobiiformes</taxon>
        <taxon>Gobioidei</taxon>
        <taxon>Gobiidae</taxon>
        <taxon>Gobiinae</taxon>
        <taxon>Knipowitschia</taxon>
    </lineage>
</organism>
<proteinExistence type="predicted"/>